<protein>
    <submittedName>
        <fullName evidence="1">Uncharacterized protein</fullName>
    </submittedName>
</protein>
<dbReference type="EMBL" id="JFHR01000049">
    <property type="protein sequence ID" value="KEQ52179.1"/>
    <property type="molecule type" value="Genomic_DNA"/>
</dbReference>
<accession>A0A081RAF6</accession>
<dbReference type="Proteomes" id="UP000028411">
    <property type="component" value="Unassembled WGS sequence"/>
</dbReference>
<gene>
    <name evidence="1" type="ORF">BV95_03517</name>
</gene>
<comment type="caution">
    <text evidence="1">The sequence shown here is derived from an EMBL/GenBank/DDBJ whole genome shotgun (WGS) entry which is preliminary data.</text>
</comment>
<sequence length="33" mass="3517">MNLGLDLGEKLTLGDDIAGLDKQSRERTGISTV</sequence>
<name>A0A081RAF6_SPHCR</name>
<dbReference type="PATRIC" id="fig|46429.4.peg.3509"/>
<evidence type="ECO:0000313" key="1">
    <source>
        <dbReference type="EMBL" id="KEQ52179.1"/>
    </source>
</evidence>
<proteinExistence type="predicted"/>
<evidence type="ECO:0000313" key="2">
    <source>
        <dbReference type="Proteomes" id="UP000028411"/>
    </source>
</evidence>
<reference evidence="1 2" key="1">
    <citation type="submission" date="2014-02" db="EMBL/GenBank/DDBJ databases">
        <title>Whole genome sequence of Sphingobium chlorophenolicum NBRC 16172.</title>
        <authorList>
            <person name="Gan H.M."/>
            <person name="Gan H.Y."/>
            <person name="Chew T.H."/>
            <person name="Savka M.A."/>
        </authorList>
    </citation>
    <scope>NUCLEOTIDE SEQUENCE [LARGE SCALE GENOMIC DNA]</scope>
    <source>
        <strain evidence="1 2">NBRC 16172</strain>
    </source>
</reference>
<dbReference type="AlphaFoldDB" id="A0A081RAF6"/>
<organism evidence="1 2">
    <name type="scientific">Sphingobium chlorophenolicum</name>
    <dbReference type="NCBI Taxonomy" id="46429"/>
    <lineage>
        <taxon>Bacteria</taxon>
        <taxon>Pseudomonadati</taxon>
        <taxon>Pseudomonadota</taxon>
        <taxon>Alphaproteobacteria</taxon>
        <taxon>Sphingomonadales</taxon>
        <taxon>Sphingomonadaceae</taxon>
        <taxon>Sphingobium</taxon>
    </lineage>
</organism>